<dbReference type="RefSeq" id="WP_345050641.1">
    <property type="nucleotide sequence ID" value="NZ_BAABED010000001.1"/>
</dbReference>
<feature type="compositionally biased region" description="Low complexity" evidence="1">
    <location>
        <begin position="38"/>
        <end position="51"/>
    </location>
</feature>
<proteinExistence type="predicted"/>
<comment type="caution">
    <text evidence="2">The sequence shown here is derived from an EMBL/GenBank/DDBJ whole genome shotgun (WGS) entry which is preliminary data.</text>
</comment>
<evidence type="ECO:0008006" key="4">
    <source>
        <dbReference type="Google" id="ProtNLM"/>
    </source>
</evidence>
<organism evidence="2 3">
    <name type="scientific">Arthrobacter methylotrophus</name>
    <dbReference type="NCBI Taxonomy" id="121291"/>
    <lineage>
        <taxon>Bacteria</taxon>
        <taxon>Bacillati</taxon>
        <taxon>Actinomycetota</taxon>
        <taxon>Actinomycetes</taxon>
        <taxon>Micrococcales</taxon>
        <taxon>Micrococcaceae</taxon>
        <taxon>Arthrobacter</taxon>
    </lineage>
</organism>
<feature type="compositionally biased region" description="Polar residues" evidence="1">
    <location>
        <begin position="52"/>
        <end position="62"/>
    </location>
</feature>
<evidence type="ECO:0000313" key="3">
    <source>
        <dbReference type="Proteomes" id="UP001589536"/>
    </source>
</evidence>
<keyword evidence="3" id="KW-1185">Reference proteome</keyword>
<reference evidence="2 3" key="1">
    <citation type="submission" date="2024-09" db="EMBL/GenBank/DDBJ databases">
        <authorList>
            <person name="Sun Q."/>
            <person name="Mori K."/>
        </authorList>
    </citation>
    <scope>NUCLEOTIDE SEQUENCE [LARGE SCALE GENOMIC DNA]</scope>
    <source>
        <strain evidence="2 3">JCM 13519</strain>
    </source>
</reference>
<name>A0ABV5UTU3_9MICC</name>
<feature type="region of interest" description="Disordered" evidence="1">
    <location>
        <begin position="38"/>
        <end position="77"/>
    </location>
</feature>
<sequence>MQNDQALLAIVDGIDRRDSKIVDLEAENAQLRAALQAATAQGAPAQGKQPTVGKQTAGSQPHASPFDSDGQDPRSLV</sequence>
<accession>A0ABV5UTU3</accession>
<protein>
    <recommendedName>
        <fullName evidence="4">Transposase</fullName>
    </recommendedName>
</protein>
<dbReference type="EMBL" id="JBHMBH010000036">
    <property type="protein sequence ID" value="MFB9715597.1"/>
    <property type="molecule type" value="Genomic_DNA"/>
</dbReference>
<gene>
    <name evidence="2" type="ORF">ACFFPI_15955</name>
</gene>
<evidence type="ECO:0000313" key="2">
    <source>
        <dbReference type="EMBL" id="MFB9715597.1"/>
    </source>
</evidence>
<dbReference type="Proteomes" id="UP001589536">
    <property type="component" value="Unassembled WGS sequence"/>
</dbReference>
<evidence type="ECO:0000256" key="1">
    <source>
        <dbReference type="SAM" id="MobiDB-lite"/>
    </source>
</evidence>